<proteinExistence type="predicted"/>
<dbReference type="Proteomes" id="UP000525298">
    <property type="component" value="Unassembled WGS sequence"/>
</dbReference>
<dbReference type="SUPFAM" id="SSF109604">
    <property type="entry name" value="HD-domain/PDEase-like"/>
    <property type="match status" value="1"/>
</dbReference>
<dbReference type="Gene3D" id="1.10.3210.10">
    <property type="entry name" value="Hypothetical protein af1432"/>
    <property type="match status" value="1"/>
</dbReference>
<sequence length="242" mass="27448">MKCPGQDSRYWKPGAIFETECPECKKPVEFFKDDTMRKCGHCGHRFVNPNMDFGCAAYCKFADQCLGELPPELLAQRQELMKDRIAVEMKKYFRQDFKRIGHATRVARHAEAIAGREGGDMAVILAAAYLHDIGIPEAEKKHGSSAARYQEEEGPRVARQIMEDVGAADAMIDEVCDIIGHHHHPRENETLNFRVLYDADLIANLEDSAKSKEPDKAHMEKVISRQFLTQAGQKRAKEIFLN</sequence>
<evidence type="ECO:0000313" key="2">
    <source>
        <dbReference type="EMBL" id="MBA2882459.1"/>
    </source>
</evidence>
<dbReference type="AlphaFoldDB" id="A0A7W0CB67"/>
<organism evidence="2 3">
    <name type="scientific">Desulfosalsimonas propionicica</name>
    <dbReference type="NCBI Taxonomy" id="332175"/>
    <lineage>
        <taxon>Bacteria</taxon>
        <taxon>Pseudomonadati</taxon>
        <taxon>Thermodesulfobacteriota</taxon>
        <taxon>Desulfobacteria</taxon>
        <taxon>Desulfobacterales</taxon>
        <taxon>Desulfosalsimonadaceae</taxon>
        <taxon>Desulfosalsimonas</taxon>
    </lineage>
</organism>
<gene>
    <name evidence="2" type="ORF">HNR65_002806</name>
</gene>
<feature type="domain" description="HD/PDEase" evidence="1">
    <location>
        <begin position="95"/>
        <end position="214"/>
    </location>
</feature>
<dbReference type="EMBL" id="JACDUS010000009">
    <property type="protein sequence ID" value="MBA2882459.1"/>
    <property type="molecule type" value="Genomic_DNA"/>
</dbReference>
<comment type="caution">
    <text evidence="2">The sequence shown here is derived from an EMBL/GenBank/DDBJ whole genome shotgun (WGS) entry which is preliminary data.</text>
</comment>
<evidence type="ECO:0000259" key="1">
    <source>
        <dbReference type="SMART" id="SM00471"/>
    </source>
</evidence>
<dbReference type="InterPro" id="IPR003607">
    <property type="entry name" value="HD/PDEase_dom"/>
</dbReference>
<keyword evidence="3" id="KW-1185">Reference proteome</keyword>
<dbReference type="RefSeq" id="WP_181552088.1">
    <property type="nucleotide sequence ID" value="NZ_JACDUS010000009.1"/>
</dbReference>
<name>A0A7W0CB67_9BACT</name>
<reference evidence="2 3" key="1">
    <citation type="submission" date="2020-07" db="EMBL/GenBank/DDBJ databases">
        <title>Genomic Encyclopedia of Type Strains, Phase IV (KMG-IV): sequencing the most valuable type-strain genomes for metagenomic binning, comparative biology and taxonomic classification.</title>
        <authorList>
            <person name="Goeker M."/>
        </authorList>
    </citation>
    <scope>NUCLEOTIDE SEQUENCE [LARGE SCALE GENOMIC DNA]</scope>
    <source>
        <strain evidence="2 3">DSM 17721</strain>
    </source>
</reference>
<protein>
    <submittedName>
        <fullName evidence="2">HD superfamily phosphohydrolase YqeK/endogenous inhibitor of DNA gyrase (YacG/DUF329 family)</fullName>
    </submittedName>
</protein>
<dbReference type="InterPro" id="IPR006674">
    <property type="entry name" value="HD_domain"/>
</dbReference>
<dbReference type="CDD" id="cd00077">
    <property type="entry name" value="HDc"/>
    <property type="match status" value="1"/>
</dbReference>
<dbReference type="Pfam" id="PF01966">
    <property type="entry name" value="HD"/>
    <property type="match status" value="1"/>
</dbReference>
<evidence type="ECO:0000313" key="3">
    <source>
        <dbReference type="Proteomes" id="UP000525298"/>
    </source>
</evidence>
<dbReference type="SMART" id="SM00471">
    <property type="entry name" value="HDc"/>
    <property type="match status" value="1"/>
</dbReference>
<accession>A0A7W0CB67</accession>